<feature type="domain" description="LysM" evidence="3">
    <location>
        <begin position="132"/>
        <end position="175"/>
    </location>
</feature>
<evidence type="ECO:0000313" key="5">
    <source>
        <dbReference type="Proteomes" id="UP001501844"/>
    </source>
</evidence>
<sequence length="375" mass="39417">MLKKFVFVLGCALISVGAAHAGTLVVRDSVGTKAVNGKIFITHKVEPSETLYALSRKYGVPVGQIVAANTNIEKAIHVGQIVLIPTKTTAAPVKTVAAVPAAKPAATAKAPAATAAVPAASKTYVVDAKGNRIHTVLPKQTLYAISRLHQVTLDNLKKWNNLTDNTVEIGQELIVGTGDKPNAQAAAKKPIYVPEKDDDVTMPKQAGTTPAATAAVTPEKPATPAATPSKSGVKPVTAKPAIPATITKPVAAKTETPKPETPAVPPAKPVAKAETKENETVTTEYSARVSESGMAEAIDQKIDNNKFLALHKTAPVGTIMAVKNPMNSQTVYVRVIGKLPETGENEKVVIRLSKKACQQIGANDARFRVELSYMP</sequence>
<evidence type="ECO:0000259" key="3">
    <source>
        <dbReference type="PROSITE" id="PS51782"/>
    </source>
</evidence>
<dbReference type="EMBL" id="BAABGX010000001">
    <property type="protein sequence ID" value="GAA4296000.1"/>
    <property type="molecule type" value="Genomic_DNA"/>
</dbReference>
<feature type="compositionally biased region" description="Pro residues" evidence="1">
    <location>
        <begin position="259"/>
        <end position="268"/>
    </location>
</feature>
<keyword evidence="5" id="KW-1185">Reference proteome</keyword>
<feature type="compositionally biased region" description="Low complexity" evidence="1">
    <location>
        <begin position="206"/>
        <end position="228"/>
    </location>
</feature>
<dbReference type="PROSITE" id="PS51782">
    <property type="entry name" value="LYSM"/>
    <property type="match status" value="2"/>
</dbReference>
<keyword evidence="2" id="KW-0732">Signal</keyword>
<dbReference type="InterPro" id="IPR036908">
    <property type="entry name" value="RlpA-like_sf"/>
</dbReference>
<dbReference type="Gene3D" id="3.10.350.10">
    <property type="entry name" value="LysM domain"/>
    <property type="match status" value="2"/>
</dbReference>
<dbReference type="SMART" id="SM00257">
    <property type="entry name" value="LysM"/>
    <property type="match status" value="2"/>
</dbReference>
<organism evidence="4 5">
    <name type="scientific">Nibribacter koreensis</name>
    <dbReference type="NCBI Taxonomy" id="1084519"/>
    <lineage>
        <taxon>Bacteria</taxon>
        <taxon>Pseudomonadati</taxon>
        <taxon>Bacteroidota</taxon>
        <taxon>Cytophagia</taxon>
        <taxon>Cytophagales</taxon>
        <taxon>Hymenobacteraceae</taxon>
        <taxon>Nibribacter</taxon>
    </lineage>
</organism>
<dbReference type="CDD" id="cd00118">
    <property type="entry name" value="LysM"/>
    <property type="match status" value="2"/>
</dbReference>
<dbReference type="Pfam" id="PF01476">
    <property type="entry name" value="LysM"/>
    <property type="match status" value="2"/>
</dbReference>
<feature type="signal peptide" evidence="2">
    <location>
        <begin position="1"/>
        <end position="21"/>
    </location>
</feature>
<accession>A0ABP8F690</accession>
<dbReference type="PANTHER" id="PTHR33734:SF22">
    <property type="entry name" value="MEMBRANE-BOUND LYTIC MUREIN TRANSGLYCOSYLASE D"/>
    <property type="match status" value="1"/>
</dbReference>
<name>A0ABP8F690_9BACT</name>
<dbReference type="Proteomes" id="UP001501844">
    <property type="component" value="Unassembled WGS sequence"/>
</dbReference>
<feature type="domain" description="LysM" evidence="3">
    <location>
        <begin position="41"/>
        <end position="84"/>
    </location>
</feature>
<feature type="region of interest" description="Disordered" evidence="1">
    <location>
        <begin position="252"/>
        <end position="279"/>
    </location>
</feature>
<dbReference type="InterPro" id="IPR018392">
    <property type="entry name" value="LysM"/>
</dbReference>
<dbReference type="InterPro" id="IPR036779">
    <property type="entry name" value="LysM_dom_sf"/>
</dbReference>
<dbReference type="RefSeq" id="WP_345161501.1">
    <property type="nucleotide sequence ID" value="NZ_BAABGX010000001.1"/>
</dbReference>
<proteinExistence type="predicted"/>
<reference evidence="5" key="1">
    <citation type="journal article" date="2019" name="Int. J. Syst. Evol. Microbiol.">
        <title>The Global Catalogue of Microorganisms (GCM) 10K type strain sequencing project: providing services to taxonomists for standard genome sequencing and annotation.</title>
        <authorList>
            <consortium name="The Broad Institute Genomics Platform"/>
            <consortium name="The Broad Institute Genome Sequencing Center for Infectious Disease"/>
            <person name="Wu L."/>
            <person name="Ma J."/>
        </authorList>
    </citation>
    <scope>NUCLEOTIDE SEQUENCE [LARGE SCALE GENOMIC DNA]</scope>
    <source>
        <strain evidence="5">JCM 17917</strain>
    </source>
</reference>
<feature type="chain" id="PRO_5045552219" description="LysM domain-containing protein" evidence="2">
    <location>
        <begin position="22"/>
        <end position="375"/>
    </location>
</feature>
<evidence type="ECO:0000256" key="2">
    <source>
        <dbReference type="SAM" id="SignalP"/>
    </source>
</evidence>
<dbReference type="Gene3D" id="2.40.40.10">
    <property type="entry name" value="RlpA-like domain"/>
    <property type="match status" value="1"/>
</dbReference>
<evidence type="ECO:0000256" key="1">
    <source>
        <dbReference type="SAM" id="MobiDB-lite"/>
    </source>
</evidence>
<protein>
    <recommendedName>
        <fullName evidence="3">LysM domain-containing protein</fullName>
    </recommendedName>
</protein>
<comment type="caution">
    <text evidence="4">The sequence shown here is derived from an EMBL/GenBank/DDBJ whole genome shotgun (WGS) entry which is preliminary data.</text>
</comment>
<feature type="region of interest" description="Disordered" evidence="1">
    <location>
        <begin position="196"/>
        <end position="236"/>
    </location>
</feature>
<dbReference type="PANTHER" id="PTHR33734">
    <property type="entry name" value="LYSM DOMAIN-CONTAINING GPI-ANCHORED PROTEIN 2"/>
    <property type="match status" value="1"/>
</dbReference>
<evidence type="ECO:0000313" key="4">
    <source>
        <dbReference type="EMBL" id="GAA4296000.1"/>
    </source>
</evidence>
<gene>
    <name evidence="4" type="ORF">GCM10023183_02400</name>
</gene>
<dbReference type="SUPFAM" id="SSF54106">
    <property type="entry name" value="LysM domain"/>
    <property type="match status" value="2"/>
</dbReference>